<feature type="non-terminal residue" evidence="1">
    <location>
        <position position="269"/>
    </location>
</feature>
<protein>
    <submittedName>
        <fullName evidence="1">Uncharacterized protein</fullName>
    </submittedName>
</protein>
<reference evidence="1" key="1">
    <citation type="journal article" date="2014" name="Front. Microbiol.">
        <title>High frequency of phylogenetically diverse reductive dehalogenase-homologous genes in deep subseafloor sedimentary metagenomes.</title>
        <authorList>
            <person name="Kawai M."/>
            <person name="Futagami T."/>
            <person name="Toyoda A."/>
            <person name="Takaki Y."/>
            <person name="Nishi S."/>
            <person name="Hori S."/>
            <person name="Arai W."/>
            <person name="Tsubouchi T."/>
            <person name="Morono Y."/>
            <person name="Uchiyama I."/>
            <person name="Ito T."/>
            <person name="Fujiyama A."/>
            <person name="Inagaki F."/>
            <person name="Takami H."/>
        </authorList>
    </citation>
    <scope>NUCLEOTIDE SEQUENCE</scope>
    <source>
        <strain evidence="1">Expedition CK06-06</strain>
    </source>
</reference>
<dbReference type="EMBL" id="BART01010414">
    <property type="protein sequence ID" value="GAG88694.1"/>
    <property type="molecule type" value="Genomic_DNA"/>
</dbReference>
<name>X1AZF3_9ZZZZ</name>
<dbReference type="AlphaFoldDB" id="X1AZF3"/>
<gene>
    <name evidence="1" type="ORF">S01H4_22656</name>
</gene>
<sequence>MFLQYLALPPINPILNYYSNINANLDSIKNQVQVLISNSLISIFQKNKIIELDTMFEATQELRKDIEEDAIIQKQDIDDIVQGIEILKVTKKILDDLRQSIKSVTQTQFSYLIKLITNIKKDIDKKVESLELKKTEKVVKDAVEDVFKENFNKFLGDFTANLHKLLDEELKNTIEAHNKIIDSTFQFRNDFQMVLLNMLNSYENKINTIVELIKTKRNSLDDDLNNFKNVISENFKEIIYNSVDSVAALNNPINAALDSYLKSVLTSEN</sequence>
<comment type="caution">
    <text evidence="1">The sequence shown here is derived from an EMBL/GenBank/DDBJ whole genome shotgun (WGS) entry which is preliminary data.</text>
</comment>
<organism evidence="1">
    <name type="scientific">marine sediment metagenome</name>
    <dbReference type="NCBI Taxonomy" id="412755"/>
    <lineage>
        <taxon>unclassified sequences</taxon>
        <taxon>metagenomes</taxon>
        <taxon>ecological metagenomes</taxon>
    </lineage>
</organism>
<evidence type="ECO:0000313" key="1">
    <source>
        <dbReference type="EMBL" id="GAG88694.1"/>
    </source>
</evidence>
<accession>X1AZF3</accession>
<proteinExistence type="predicted"/>